<dbReference type="InterPro" id="IPR001875">
    <property type="entry name" value="DED_dom"/>
</dbReference>
<evidence type="ECO:0000256" key="1">
    <source>
        <dbReference type="ARBA" id="ARBA00004123"/>
    </source>
</evidence>
<dbReference type="SMART" id="SM00031">
    <property type="entry name" value="DED"/>
    <property type="match status" value="2"/>
</dbReference>
<evidence type="ECO:0000256" key="8">
    <source>
        <dbReference type="ARBA" id="ARBA00022737"/>
    </source>
</evidence>
<dbReference type="PROSITE" id="PS50207">
    <property type="entry name" value="CASPASE_P10"/>
    <property type="match status" value="1"/>
</dbReference>
<dbReference type="Proteomes" id="UP001488805">
    <property type="component" value="Unassembled WGS sequence"/>
</dbReference>
<dbReference type="GO" id="GO:0032991">
    <property type="term" value="C:protein-containing complex"/>
    <property type="evidence" value="ECO:0007669"/>
    <property type="project" value="UniProtKB-ARBA"/>
</dbReference>
<evidence type="ECO:0000313" key="21">
    <source>
        <dbReference type="EMBL" id="KAK9537644.1"/>
    </source>
</evidence>
<evidence type="ECO:0000313" key="22">
    <source>
        <dbReference type="Proteomes" id="UP001488805"/>
    </source>
</evidence>
<keyword evidence="8" id="KW-0677">Repeat</keyword>
<keyword evidence="6" id="KW-0645">Protease</keyword>
<dbReference type="InterPro" id="IPR016129">
    <property type="entry name" value="Caspase_his_AS"/>
</dbReference>
<organism evidence="21 22">
    <name type="scientific">Zoarces viviparus</name>
    <name type="common">Viviparous eelpout</name>
    <name type="synonym">Blennius viviparus</name>
    <dbReference type="NCBI Taxonomy" id="48416"/>
    <lineage>
        <taxon>Eukaryota</taxon>
        <taxon>Metazoa</taxon>
        <taxon>Chordata</taxon>
        <taxon>Craniata</taxon>
        <taxon>Vertebrata</taxon>
        <taxon>Euteleostomi</taxon>
        <taxon>Actinopterygii</taxon>
        <taxon>Neopterygii</taxon>
        <taxon>Teleostei</taxon>
        <taxon>Neoteleostei</taxon>
        <taxon>Acanthomorphata</taxon>
        <taxon>Eupercaria</taxon>
        <taxon>Perciformes</taxon>
        <taxon>Cottioidei</taxon>
        <taxon>Zoarcales</taxon>
        <taxon>Zoarcidae</taxon>
        <taxon>Zoarcinae</taxon>
        <taxon>Zoarces</taxon>
    </lineage>
</organism>
<dbReference type="InterPro" id="IPR029030">
    <property type="entry name" value="Caspase-like_dom_sf"/>
</dbReference>
<dbReference type="InterPro" id="IPR011029">
    <property type="entry name" value="DEATH-like_dom_sf"/>
</dbReference>
<accession>A0AAW1FS52</accession>
<dbReference type="InterPro" id="IPR002138">
    <property type="entry name" value="Pept_C14_p10"/>
</dbReference>
<evidence type="ECO:0000256" key="7">
    <source>
        <dbReference type="ARBA" id="ARBA00022703"/>
    </source>
</evidence>
<evidence type="ECO:0000256" key="13">
    <source>
        <dbReference type="ARBA" id="ARBA00051626"/>
    </source>
</evidence>
<dbReference type="InterPro" id="IPR001309">
    <property type="entry name" value="Pept_C14_p20"/>
</dbReference>
<comment type="subcellular location">
    <subcellularLocation>
        <location evidence="2">Cytoplasm</location>
    </subcellularLocation>
    <subcellularLocation>
        <location evidence="1">Nucleus</location>
    </subcellularLocation>
</comment>
<keyword evidence="4" id="KW-0963">Cytoplasm</keyword>
<evidence type="ECO:0000256" key="15">
    <source>
        <dbReference type="ARBA" id="ARBA00068172"/>
    </source>
</evidence>
<evidence type="ECO:0000256" key="5">
    <source>
        <dbReference type="ARBA" id="ARBA00022553"/>
    </source>
</evidence>
<dbReference type="CDD" id="cd08334">
    <property type="entry name" value="DED_Caspase_8_10_r2"/>
    <property type="match status" value="1"/>
</dbReference>
<feature type="domain" description="Caspase family p20" evidence="20">
    <location>
        <begin position="308"/>
        <end position="434"/>
    </location>
</feature>
<comment type="catalytic activity">
    <reaction evidence="13">
        <text>Strict requirement for Asp at position P1 and has a preferred cleavage sequence of (Leu/Asp/Val)-Glu-Thr-Asp-|-(Gly/Ser/Ala).</text>
        <dbReference type="EC" id="3.4.22.61"/>
    </reaction>
</comment>
<evidence type="ECO:0000256" key="4">
    <source>
        <dbReference type="ARBA" id="ARBA00022490"/>
    </source>
</evidence>
<dbReference type="GO" id="GO:0005634">
    <property type="term" value="C:nucleus"/>
    <property type="evidence" value="ECO:0007669"/>
    <property type="project" value="UniProtKB-SubCell"/>
</dbReference>
<dbReference type="EMBL" id="JBCEZU010000034">
    <property type="protein sequence ID" value="KAK9537644.1"/>
    <property type="molecule type" value="Genomic_DNA"/>
</dbReference>
<sequence>MEFQKLLLDVGKALSKGEEIALAFLCTDLLGRNPTTVKSASDLFSRLGDQDHLSAERPQLLTELLLIIQRPKLIRDLQLSDGASTTRSLISPYRKLLYNLSEEITDDDLKDVKFLLSKDLPRKQLEENVSTLEVLMGMEHKDLISDYNLNLLETIISKVRPVLQDKISEFKALQVTHTSPVAQESGRPRSVSYPIAPNQVPQSSGPERRASCEMPVEFPSLAESYVNTSNISMDLPNVFPGGDESEALSLGLSSLNTETSRYASLKVTIDPVEMLPSQENKASSETQASQTTNTNIEGLEEYPMTAAKRGICLIVNNNNFTNSMPVLKNREGTIFDEEYLKKVFTWLSFEVEIKRDCTREEMLSVLRALGSRNHSQMDCLVCCVLSHGMEGHVFGVDGNTVKIEELKEPFNGLKCASLAEKPKLFFIQACQGTSEQKAVSICADGPAAPSPVCSDASKANDSIPSDADFLLAMSTVPSYVSFRERKNGSWFIQSLCQNLVQMVPRGIDLVSILTKVNADVSKKTDHTGVKKQMPQPAFSLRKKVVFPIPEAPPPSLQHNILLHV</sequence>
<feature type="region of interest" description="Disordered" evidence="17">
    <location>
        <begin position="179"/>
        <end position="210"/>
    </location>
</feature>
<comment type="similarity">
    <text evidence="3 16">Belongs to the peptidase C14A family.</text>
</comment>
<dbReference type="PROSITE" id="PS50208">
    <property type="entry name" value="CASPASE_P20"/>
    <property type="match status" value="1"/>
</dbReference>
<dbReference type="CDD" id="cd08792">
    <property type="entry name" value="DED_Caspase_8_10_r1"/>
    <property type="match status" value="1"/>
</dbReference>
<dbReference type="SUPFAM" id="SSF52129">
    <property type="entry name" value="Caspase-like"/>
    <property type="match status" value="1"/>
</dbReference>
<dbReference type="PRINTS" id="PR00376">
    <property type="entry name" value="IL1BCENZYME"/>
</dbReference>
<evidence type="ECO:0000256" key="3">
    <source>
        <dbReference type="ARBA" id="ARBA00010134"/>
    </source>
</evidence>
<dbReference type="GO" id="GO:0006915">
    <property type="term" value="P:apoptotic process"/>
    <property type="evidence" value="ECO:0007669"/>
    <property type="project" value="UniProtKB-KW"/>
</dbReference>
<dbReference type="SMART" id="SM00115">
    <property type="entry name" value="CASc"/>
    <property type="match status" value="1"/>
</dbReference>
<dbReference type="GO" id="GO:0004197">
    <property type="term" value="F:cysteine-type endopeptidase activity"/>
    <property type="evidence" value="ECO:0007669"/>
    <property type="project" value="InterPro"/>
</dbReference>
<evidence type="ECO:0000256" key="9">
    <source>
        <dbReference type="ARBA" id="ARBA00022801"/>
    </source>
</evidence>
<protein>
    <recommendedName>
        <fullName evidence="15">Caspase-8</fullName>
        <ecNumber evidence="14">3.4.22.61</ecNumber>
    </recommendedName>
</protein>
<evidence type="ECO:0000256" key="2">
    <source>
        <dbReference type="ARBA" id="ARBA00004496"/>
    </source>
</evidence>
<dbReference type="InterPro" id="IPR011600">
    <property type="entry name" value="Pept_C14_caspase"/>
</dbReference>
<keyword evidence="11" id="KW-0865">Zymogen</keyword>
<evidence type="ECO:0000259" key="18">
    <source>
        <dbReference type="PROSITE" id="PS50168"/>
    </source>
</evidence>
<evidence type="ECO:0000259" key="20">
    <source>
        <dbReference type="PROSITE" id="PS50208"/>
    </source>
</evidence>
<dbReference type="Gene3D" id="1.10.533.10">
    <property type="entry name" value="Death Domain, Fas"/>
    <property type="match status" value="2"/>
</dbReference>
<dbReference type="GO" id="GO:0051604">
    <property type="term" value="P:protein maturation"/>
    <property type="evidence" value="ECO:0007669"/>
    <property type="project" value="UniProtKB-ARBA"/>
</dbReference>
<dbReference type="GO" id="GO:0006508">
    <property type="term" value="P:proteolysis"/>
    <property type="evidence" value="ECO:0007669"/>
    <property type="project" value="UniProtKB-KW"/>
</dbReference>
<evidence type="ECO:0000256" key="11">
    <source>
        <dbReference type="ARBA" id="ARBA00023145"/>
    </source>
</evidence>
<comment type="caution">
    <text evidence="21">The sequence shown here is derived from an EMBL/GenBank/DDBJ whole genome shotgun (WGS) entry which is preliminary data.</text>
</comment>
<dbReference type="PROSITE" id="PS01121">
    <property type="entry name" value="CASPASE_HIS"/>
    <property type="match status" value="1"/>
</dbReference>
<name>A0AAW1FS52_ZOAVI</name>
<keyword evidence="9" id="KW-0378">Hydrolase</keyword>
<dbReference type="PROSITE" id="PS50168">
    <property type="entry name" value="DED"/>
    <property type="match status" value="2"/>
</dbReference>
<proteinExistence type="inferred from homology"/>
<dbReference type="Pfam" id="PF00656">
    <property type="entry name" value="Peptidase_C14"/>
    <property type="match status" value="1"/>
</dbReference>
<dbReference type="Pfam" id="PF01335">
    <property type="entry name" value="DED"/>
    <property type="match status" value="2"/>
</dbReference>
<evidence type="ECO:0000256" key="10">
    <source>
        <dbReference type="ARBA" id="ARBA00022807"/>
    </source>
</evidence>
<feature type="domain" description="Caspase family p10" evidence="19">
    <location>
        <begin position="459"/>
        <end position="546"/>
    </location>
</feature>
<dbReference type="Gene3D" id="3.40.50.1460">
    <property type="match status" value="1"/>
</dbReference>
<dbReference type="FunFam" id="1.10.533.10:FF:000016">
    <property type="entry name" value="CASP8 and FADD-like apoptosis regulator"/>
    <property type="match status" value="1"/>
</dbReference>
<dbReference type="InterPro" id="IPR015917">
    <property type="entry name" value="Pept_C14A"/>
</dbReference>
<evidence type="ECO:0000256" key="12">
    <source>
        <dbReference type="ARBA" id="ARBA00023242"/>
    </source>
</evidence>
<dbReference type="GO" id="GO:0005737">
    <property type="term" value="C:cytoplasm"/>
    <property type="evidence" value="ECO:0007669"/>
    <property type="project" value="UniProtKB-SubCell"/>
</dbReference>
<dbReference type="CDD" id="cd00032">
    <property type="entry name" value="CASc"/>
    <property type="match status" value="1"/>
</dbReference>
<dbReference type="AlphaFoldDB" id="A0AAW1FS52"/>
<dbReference type="GO" id="GO:0043065">
    <property type="term" value="P:positive regulation of apoptotic process"/>
    <property type="evidence" value="ECO:0007669"/>
    <property type="project" value="UniProtKB-ARBA"/>
</dbReference>
<dbReference type="PROSITE" id="PS01122">
    <property type="entry name" value="CASPASE_CYS"/>
    <property type="match status" value="1"/>
</dbReference>
<evidence type="ECO:0000256" key="6">
    <source>
        <dbReference type="ARBA" id="ARBA00022670"/>
    </source>
</evidence>
<dbReference type="PANTHER" id="PTHR48169">
    <property type="entry name" value="DED DOMAIN-CONTAINING PROTEIN"/>
    <property type="match status" value="1"/>
</dbReference>
<dbReference type="InterPro" id="IPR033139">
    <property type="entry name" value="Caspase_cys_AS"/>
</dbReference>
<gene>
    <name evidence="21" type="ORF">VZT92_005245</name>
</gene>
<dbReference type="PANTHER" id="PTHR48169:SF7">
    <property type="entry name" value="CASPASE 10"/>
    <property type="match status" value="1"/>
</dbReference>
<dbReference type="GO" id="GO:0005886">
    <property type="term" value="C:plasma membrane"/>
    <property type="evidence" value="ECO:0007669"/>
    <property type="project" value="UniProtKB-ARBA"/>
</dbReference>
<evidence type="ECO:0000259" key="19">
    <source>
        <dbReference type="PROSITE" id="PS50207"/>
    </source>
</evidence>
<dbReference type="SUPFAM" id="SSF47986">
    <property type="entry name" value="DEATH domain"/>
    <property type="match status" value="2"/>
</dbReference>
<dbReference type="EC" id="3.4.22.61" evidence="14"/>
<evidence type="ECO:0000256" key="14">
    <source>
        <dbReference type="ARBA" id="ARBA00066479"/>
    </source>
</evidence>
<dbReference type="FunFam" id="3.40.50.1460:FF:000008">
    <property type="entry name" value="caspase-8 isoform X1"/>
    <property type="match status" value="1"/>
</dbReference>
<reference evidence="21 22" key="1">
    <citation type="journal article" date="2024" name="Genome Biol. Evol.">
        <title>Chromosome-level genome assembly of the viviparous eelpout Zoarces viviparus.</title>
        <authorList>
            <person name="Fuhrmann N."/>
            <person name="Brasseur M.V."/>
            <person name="Bakowski C.E."/>
            <person name="Podsiadlowski L."/>
            <person name="Prost S."/>
            <person name="Krehenwinkel H."/>
            <person name="Mayer C."/>
        </authorList>
    </citation>
    <scope>NUCLEOTIDE SEQUENCE [LARGE SCALE GENOMIC DNA]</scope>
    <source>
        <strain evidence="21">NO-MEL_2022_Ind0_liver</strain>
    </source>
</reference>
<keyword evidence="10" id="KW-0788">Thiol protease</keyword>
<evidence type="ECO:0000256" key="17">
    <source>
        <dbReference type="SAM" id="MobiDB-lite"/>
    </source>
</evidence>
<feature type="domain" description="DED" evidence="18">
    <location>
        <begin position="2"/>
        <end position="79"/>
    </location>
</feature>
<evidence type="ECO:0000256" key="16">
    <source>
        <dbReference type="RuleBase" id="RU003971"/>
    </source>
</evidence>
<feature type="domain" description="DED" evidence="18">
    <location>
        <begin position="92"/>
        <end position="160"/>
    </location>
</feature>
<keyword evidence="7" id="KW-0053">Apoptosis</keyword>
<keyword evidence="22" id="KW-1185">Reference proteome</keyword>
<keyword evidence="12" id="KW-0539">Nucleus</keyword>
<keyword evidence="5" id="KW-0597">Phosphoprotein</keyword>